<organism evidence="1 2">
    <name type="scientific">Metabacillus halosaccharovorans</name>
    <dbReference type="NCBI Taxonomy" id="930124"/>
    <lineage>
        <taxon>Bacteria</taxon>
        <taxon>Bacillati</taxon>
        <taxon>Bacillota</taxon>
        <taxon>Bacilli</taxon>
        <taxon>Bacillales</taxon>
        <taxon>Bacillaceae</taxon>
        <taxon>Metabacillus</taxon>
    </lineage>
</organism>
<sequence length="60" mass="7007">MLSIQVNEDLTNKNELLNKIELTRFALMEAVQSYGYIDEKTISISNNLDQLIVEFQKYHS</sequence>
<name>A0ABT3DNF4_9BACI</name>
<protein>
    <submittedName>
        <fullName evidence="1">Aspartyl-phosphate phosphatase Spo0E family protein</fullName>
    </submittedName>
</protein>
<reference evidence="1 2" key="1">
    <citation type="submission" date="2022-10" db="EMBL/GenBank/DDBJ databases">
        <title>Draft genome assembly of moderately radiation resistant bacterium Metabacillus halosaccharovorans.</title>
        <authorList>
            <person name="Pal S."/>
            <person name="Gopinathan A."/>
        </authorList>
    </citation>
    <scope>NUCLEOTIDE SEQUENCE [LARGE SCALE GENOMIC DNA]</scope>
    <source>
        <strain evidence="1 2">VITHBRA001</strain>
    </source>
</reference>
<dbReference type="InterPro" id="IPR037208">
    <property type="entry name" value="Spo0E-like_sf"/>
</dbReference>
<dbReference type="Proteomes" id="UP001526147">
    <property type="component" value="Unassembled WGS sequence"/>
</dbReference>
<comment type="caution">
    <text evidence="1">The sequence shown here is derived from an EMBL/GenBank/DDBJ whole genome shotgun (WGS) entry which is preliminary data.</text>
</comment>
<proteinExistence type="predicted"/>
<dbReference type="EMBL" id="JAOYEY010000051">
    <property type="protein sequence ID" value="MCV9888596.1"/>
    <property type="molecule type" value="Genomic_DNA"/>
</dbReference>
<dbReference type="Gene3D" id="4.10.280.10">
    <property type="entry name" value="Helix-loop-helix DNA-binding domain"/>
    <property type="match status" value="1"/>
</dbReference>
<accession>A0ABT3DNF4</accession>
<keyword evidence="2" id="KW-1185">Reference proteome</keyword>
<dbReference type="SUPFAM" id="SSF140500">
    <property type="entry name" value="BAS1536-like"/>
    <property type="match status" value="1"/>
</dbReference>
<gene>
    <name evidence="1" type="ORF">OIH86_23370</name>
</gene>
<dbReference type="InterPro" id="IPR018540">
    <property type="entry name" value="Spo0E-like"/>
</dbReference>
<dbReference type="InterPro" id="IPR036638">
    <property type="entry name" value="HLH_DNA-bd_sf"/>
</dbReference>
<evidence type="ECO:0000313" key="2">
    <source>
        <dbReference type="Proteomes" id="UP001526147"/>
    </source>
</evidence>
<dbReference type="RefSeq" id="WP_264144663.1">
    <property type="nucleotide sequence ID" value="NZ_JAOYEY010000051.1"/>
</dbReference>
<evidence type="ECO:0000313" key="1">
    <source>
        <dbReference type="EMBL" id="MCV9888596.1"/>
    </source>
</evidence>
<dbReference type="Pfam" id="PF09388">
    <property type="entry name" value="SpoOE-like"/>
    <property type="match status" value="1"/>
</dbReference>